<evidence type="ECO:0000256" key="5">
    <source>
        <dbReference type="ARBA" id="ARBA00050612"/>
    </source>
</evidence>
<dbReference type="Pfam" id="PF02441">
    <property type="entry name" value="Flavoprotein"/>
    <property type="match status" value="1"/>
</dbReference>
<dbReference type="SUPFAM" id="SSF52507">
    <property type="entry name" value="Homo-oligomeric flavin-containing Cys decarboxylases, HFCD"/>
    <property type="match status" value="1"/>
</dbReference>
<dbReference type="PANTHER" id="PTHR43374:SF1">
    <property type="entry name" value="FLAVIN PRENYLTRANSFERASE PAD1, MITOCHONDRIAL"/>
    <property type="match status" value="1"/>
</dbReference>
<dbReference type="InterPro" id="IPR004507">
    <property type="entry name" value="UbiX-like"/>
</dbReference>
<dbReference type="Proteomes" id="UP000672934">
    <property type="component" value="Unassembled WGS sequence"/>
</dbReference>
<dbReference type="InterPro" id="IPR036551">
    <property type="entry name" value="Flavin_trans-like"/>
</dbReference>
<comment type="catalytic activity">
    <reaction evidence="5 7">
        <text>dimethylallyl phosphate + FMNH2 = prenylated FMNH2 + phosphate</text>
        <dbReference type="Rhea" id="RHEA:37743"/>
        <dbReference type="ChEBI" id="CHEBI:43474"/>
        <dbReference type="ChEBI" id="CHEBI:57618"/>
        <dbReference type="ChEBI" id="CHEBI:87467"/>
        <dbReference type="ChEBI" id="CHEBI:88052"/>
        <dbReference type="EC" id="2.5.1.129"/>
    </reaction>
</comment>
<dbReference type="Gene3D" id="3.40.50.1950">
    <property type="entry name" value="Flavin prenyltransferase-like"/>
    <property type="match status" value="1"/>
</dbReference>
<feature type="binding site" evidence="7">
    <location>
        <position position="45"/>
    </location>
    <ligand>
        <name>FMN</name>
        <dbReference type="ChEBI" id="CHEBI:58210"/>
    </ligand>
</feature>
<sequence>MPVTGGAVPQRLIVAITGATGAIYGVRLLQVLRDVPTVETHLLISPAGVMNLQHELEIGRADVEAMADVVHNVRDIGATIASGSFRAHAMVVAPCSMRTLAAIAHGLSDNLITRAADVTLKERRRLVLMVRETPLNLAHLRNMTAVTEMGGIVFPPVPGFYQKPQSIADLVDHTVGRVLDLVDLPDIGRTLAPSWPGLNGIYGKTGDSGN</sequence>
<gene>
    <name evidence="7 9" type="primary">ubiX</name>
    <name evidence="9" type="ORF">LMG31506_05850</name>
</gene>
<evidence type="ECO:0000256" key="6">
    <source>
        <dbReference type="ARBA" id="ARBA00060793"/>
    </source>
</evidence>
<dbReference type="RefSeq" id="WP_211950684.1">
    <property type="nucleotide sequence ID" value="NZ_CAJPUY010000032.1"/>
</dbReference>
<keyword evidence="2 7" id="KW-0285">Flavoprotein</keyword>
<dbReference type="GO" id="GO:0106141">
    <property type="term" value="F:flavin prenyltransferase activity"/>
    <property type="evidence" value="ECO:0007669"/>
    <property type="project" value="UniProtKB-EC"/>
</dbReference>
<keyword evidence="10" id="KW-1185">Reference proteome</keyword>
<dbReference type="PANTHER" id="PTHR43374">
    <property type="entry name" value="FLAVIN PRENYLTRANSFERASE"/>
    <property type="match status" value="1"/>
</dbReference>
<feature type="binding site" evidence="7">
    <location>
        <position position="177"/>
    </location>
    <ligand>
        <name>dimethylallyl phosphate</name>
        <dbReference type="ChEBI" id="CHEBI:88052"/>
    </ligand>
</feature>
<feature type="binding site" evidence="7">
    <location>
        <begin position="96"/>
        <end position="99"/>
    </location>
    <ligand>
        <name>FMN</name>
        <dbReference type="ChEBI" id="CHEBI:58210"/>
    </ligand>
</feature>
<dbReference type="FunFam" id="3.40.50.1950:FF:000001">
    <property type="entry name" value="Flavin prenyltransferase UbiX"/>
    <property type="match status" value="1"/>
</dbReference>
<evidence type="ECO:0000256" key="3">
    <source>
        <dbReference type="ARBA" id="ARBA00022643"/>
    </source>
</evidence>
<feature type="domain" description="Flavoprotein" evidence="8">
    <location>
        <begin position="11"/>
        <end position="181"/>
    </location>
</feature>
<organism evidence="9 10">
    <name type="scientific">Cupriavidus yeoncheonensis</name>
    <dbReference type="NCBI Taxonomy" id="1462994"/>
    <lineage>
        <taxon>Bacteria</taxon>
        <taxon>Pseudomonadati</taxon>
        <taxon>Pseudomonadota</taxon>
        <taxon>Betaproteobacteria</taxon>
        <taxon>Burkholderiales</taxon>
        <taxon>Burkholderiaceae</taxon>
        <taxon>Cupriavidus</taxon>
    </lineage>
</organism>
<feature type="binding site" evidence="7">
    <location>
        <position position="161"/>
    </location>
    <ligand>
        <name>dimethylallyl phosphate</name>
        <dbReference type="ChEBI" id="CHEBI:88052"/>
    </ligand>
</feature>
<comment type="function">
    <text evidence="7">Flavin prenyltransferase that catalyzes the synthesis of the prenylated FMN cofactor (prenyl-FMN) for 4-hydroxy-3-polyprenylbenzoic acid decarboxylase UbiD. The prenyltransferase is metal-independent and links a dimethylallyl moiety from dimethylallyl monophosphate (DMAP) to the flavin N5 and C6 atoms of FMN.</text>
</comment>
<protein>
    <recommendedName>
        <fullName evidence="7">Flavin prenyltransferase UbiX</fullName>
        <ecNumber evidence="7">2.5.1.129</ecNumber>
    </recommendedName>
</protein>
<evidence type="ECO:0000256" key="4">
    <source>
        <dbReference type="ARBA" id="ARBA00022679"/>
    </source>
</evidence>
<evidence type="ECO:0000313" key="9">
    <source>
        <dbReference type="EMBL" id="CAG2156921.1"/>
    </source>
</evidence>
<name>A0A916MY74_9BURK</name>
<dbReference type="GO" id="GO:0016831">
    <property type="term" value="F:carboxy-lyase activity"/>
    <property type="evidence" value="ECO:0007669"/>
    <property type="project" value="TreeGrafter"/>
</dbReference>
<feature type="binding site" evidence="7">
    <location>
        <begin position="18"/>
        <end position="20"/>
    </location>
    <ligand>
        <name>FMN</name>
        <dbReference type="ChEBI" id="CHEBI:58210"/>
    </ligand>
</feature>
<dbReference type="HAMAP" id="MF_01984">
    <property type="entry name" value="ubiX_pad"/>
    <property type="match status" value="1"/>
</dbReference>
<comment type="caution">
    <text evidence="9">The sequence shown here is derived from an EMBL/GenBank/DDBJ whole genome shotgun (WGS) entry which is preliminary data.</text>
</comment>
<evidence type="ECO:0000256" key="1">
    <source>
        <dbReference type="ARBA" id="ARBA00022602"/>
    </source>
</evidence>
<dbReference type="EMBL" id="CAJPUY010000032">
    <property type="protein sequence ID" value="CAG2156921.1"/>
    <property type="molecule type" value="Genomic_DNA"/>
</dbReference>
<dbReference type="NCBIfam" id="NF004685">
    <property type="entry name" value="PRK06029.1"/>
    <property type="match status" value="1"/>
</dbReference>
<keyword evidence="3 7" id="KW-0288">FMN</keyword>
<proteinExistence type="inferred from homology"/>
<evidence type="ECO:0000259" key="8">
    <source>
        <dbReference type="Pfam" id="PF02441"/>
    </source>
</evidence>
<dbReference type="AlphaFoldDB" id="A0A916MY74"/>
<evidence type="ECO:0000256" key="7">
    <source>
        <dbReference type="HAMAP-Rule" id="MF_01984"/>
    </source>
</evidence>
<keyword evidence="4 7" id="KW-0808">Transferase</keyword>
<dbReference type="NCBIfam" id="TIGR00421">
    <property type="entry name" value="ubiX_pad"/>
    <property type="match status" value="1"/>
</dbReference>
<dbReference type="InterPro" id="IPR003382">
    <property type="entry name" value="Flavoprotein"/>
</dbReference>
<evidence type="ECO:0000313" key="10">
    <source>
        <dbReference type="Proteomes" id="UP000672934"/>
    </source>
</evidence>
<accession>A0A916MY74</accession>
<evidence type="ECO:0000256" key="2">
    <source>
        <dbReference type="ARBA" id="ARBA00022630"/>
    </source>
</evidence>
<comment type="caution">
    <text evidence="7">Lacks conserved residue(s) required for the propagation of feature annotation.</text>
</comment>
<comment type="similarity">
    <text evidence="6 7">Belongs to the UbiX/PAD1 family.</text>
</comment>
<keyword evidence="1 7" id="KW-0637">Prenyltransferase</keyword>
<dbReference type="EC" id="2.5.1.129" evidence="7"/>
<feature type="binding site" evidence="7">
    <location>
        <position position="131"/>
    </location>
    <ligand>
        <name>FMN</name>
        <dbReference type="ChEBI" id="CHEBI:58210"/>
    </ligand>
</feature>
<reference evidence="9" key="1">
    <citation type="submission" date="2021-03" db="EMBL/GenBank/DDBJ databases">
        <authorList>
            <person name="Peeters C."/>
        </authorList>
    </citation>
    <scope>NUCLEOTIDE SEQUENCE</scope>
    <source>
        <strain evidence="9">LMG 31506</strain>
    </source>
</reference>